<dbReference type="AlphaFoldDB" id="A0AAV4MYN7"/>
<comment type="caution">
    <text evidence="1">The sequence shown here is derived from an EMBL/GenBank/DDBJ whole genome shotgun (WGS) entry which is preliminary data.</text>
</comment>
<accession>A0AAV4MYN7</accession>
<name>A0AAV4MYN7_CAEEX</name>
<evidence type="ECO:0000313" key="2">
    <source>
        <dbReference type="Proteomes" id="UP001054945"/>
    </source>
</evidence>
<reference evidence="1 2" key="1">
    <citation type="submission" date="2021-06" db="EMBL/GenBank/DDBJ databases">
        <title>Caerostris extrusa draft genome.</title>
        <authorList>
            <person name="Kono N."/>
            <person name="Arakawa K."/>
        </authorList>
    </citation>
    <scope>NUCLEOTIDE SEQUENCE [LARGE SCALE GENOMIC DNA]</scope>
</reference>
<proteinExistence type="predicted"/>
<dbReference type="EMBL" id="BPLR01002695">
    <property type="protein sequence ID" value="GIX76818.1"/>
    <property type="molecule type" value="Genomic_DNA"/>
</dbReference>
<organism evidence="1 2">
    <name type="scientific">Caerostris extrusa</name>
    <name type="common">Bark spider</name>
    <name type="synonym">Caerostris bankana</name>
    <dbReference type="NCBI Taxonomy" id="172846"/>
    <lineage>
        <taxon>Eukaryota</taxon>
        <taxon>Metazoa</taxon>
        <taxon>Ecdysozoa</taxon>
        <taxon>Arthropoda</taxon>
        <taxon>Chelicerata</taxon>
        <taxon>Arachnida</taxon>
        <taxon>Araneae</taxon>
        <taxon>Araneomorphae</taxon>
        <taxon>Entelegynae</taxon>
        <taxon>Araneoidea</taxon>
        <taxon>Araneidae</taxon>
        <taxon>Caerostris</taxon>
    </lineage>
</organism>
<sequence>MVKPSFVPCNDAIDEVLAVRMVTLKKCVTAHHSCVALCSSDNASGTQRAHTLEYHSTSETICYTLPKLSPSSDEISRRVTVDHFE</sequence>
<evidence type="ECO:0000313" key="1">
    <source>
        <dbReference type="EMBL" id="GIX76818.1"/>
    </source>
</evidence>
<gene>
    <name evidence="1" type="ORF">CEXT_317771</name>
</gene>
<protein>
    <submittedName>
        <fullName evidence="1">Uncharacterized protein</fullName>
    </submittedName>
</protein>
<keyword evidence="2" id="KW-1185">Reference proteome</keyword>
<dbReference type="Proteomes" id="UP001054945">
    <property type="component" value="Unassembled WGS sequence"/>
</dbReference>